<feature type="transmembrane region" description="Helical" evidence="1">
    <location>
        <begin position="37"/>
        <end position="66"/>
    </location>
</feature>
<keyword evidence="1" id="KW-0472">Membrane</keyword>
<evidence type="ECO:0000256" key="1">
    <source>
        <dbReference type="SAM" id="Phobius"/>
    </source>
</evidence>
<feature type="transmembrane region" description="Helical" evidence="1">
    <location>
        <begin position="249"/>
        <end position="267"/>
    </location>
</feature>
<feature type="transmembrane region" description="Helical" evidence="1">
    <location>
        <begin position="206"/>
        <end position="228"/>
    </location>
</feature>
<evidence type="ECO:0000313" key="4">
    <source>
        <dbReference type="Proteomes" id="UP000288002"/>
    </source>
</evidence>
<dbReference type="InterPro" id="IPR025403">
    <property type="entry name" value="TgpA-like_C"/>
</dbReference>
<dbReference type="RefSeq" id="WP_127648371.1">
    <property type="nucleotide sequence ID" value="NZ_MKWS01000003.1"/>
</dbReference>
<protein>
    <recommendedName>
        <fullName evidence="2">Protein-glutamine gamma-glutamyltransferase-like C-terminal domain-containing protein</fullName>
    </recommendedName>
</protein>
<dbReference type="Proteomes" id="UP000288002">
    <property type="component" value="Unassembled WGS sequence"/>
</dbReference>
<accession>A0AA94ERV7</accession>
<dbReference type="Pfam" id="PF13559">
    <property type="entry name" value="DUF4129"/>
    <property type="match status" value="1"/>
</dbReference>
<comment type="caution">
    <text evidence="3">The sequence shown here is derived from an EMBL/GenBank/DDBJ whole genome shotgun (WGS) entry which is preliminary data.</text>
</comment>
<feature type="transmembrane region" description="Helical" evidence="1">
    <location>
        <begin position="151"/>
        <end position="175"/>
    </location>
</feature>
<sequence length="514" mass="58802">MRLSDATVAIRPRSTWEAMDLGVLMSQQHRRLLMTSWAIVTLPLFALLTLLLWDSPSLAVFIFWWLKPAYERLPLYILSKALFGETPTLKQALREFPQLLKPQLLASLTWRRLSLSRSFLLPVLQLEGLDGAARQQRLQVLLQRNAGAAQWLTIIGMHLETALWIGLMVLFYMLLPQPIETDWDWQSLILDADHPWRWLEHLTNTFYALVLVVWEPVYVACGFSLYLNRRTTLEAWDIELVFRRLRQRLNSSVLGLLLAVCLLLPAAPPAWAADPASAPQAPRLLHQPLTSQAAHDSIKALLEQPPFKNKESVTRYRFGDDPATPAEARPGEAPQWLKTLLGWLDSQRFNALGTLIEVLLWGALIAAIGWLIWRYREFLRTFVSRRAKLPARVRHPTPQQAFGLDLDPQTLPDDIAASAEQLWHSQPRAALGLLYRGLLSRLLHDFDLTLKPADTEHQVLLRVEQLQRPELLSFSRTLTLHWQNMAYGHRVPAAHLQQELCNGWRALFGPGVRA</sequence>
<evidence type="ECO:0000259" key="2">
    <source>
        <dbReference type="Pfam" id="PF13559"/>
    </source>
</evidence>
<organism evidence="3 4">
    <name type="scientific">Pseudomonas koreensis</name>
    <dbReference type="NCBI Taxonomy" id="198620"/>
    <lineage>
        <taxon>Bacteria</taxon>
        <taxon>Pseudomonadati</taxon>
        <taxon>Pseudomonadota</taxon>
        <taxon>Gammaproteobacteria</taxon>
        <taxon>Pseudomonadales</taxon>
        <taxon>Pseudomonadaceae</taxon>
        <taxon>Pseudomonas</taxon>
    </lineage>
</organism>
<keyword evidence="1" id="KW-0812">Transmembrane</keyword>
<gene>
    <name evidence="3" type="ORF">A9HBioS_1426</name>
</gene>
<name>A0AA94ERV7_9PSED</name>
<evidence type="ECO:0000313" key="3">
    <source>
        <dbReference type="EMBL" id="RVD78923.1"/>
    </source>
</evidence>
<proteinExistence type="predicted"/>
<dbReference type="EMBL" id="MKWS01000003">
    <property type="protein sequence ID" value="RVD78923.1"/>
    <property type="molecule type" value="Genomic_DNA"/>
</dbReference>
<reference evidence="3 4" key="1">
    <citation type="submission" date="2016-10" db="EMBL/GenBank/DDBJ databases">
        <title>Search of new enzymes for the oxidation of sulfur compounds.</title>
        <authorList>
            <person name="Novo A."/>
            <person name="Moreira I.S."/>
            <person name="Castro P.M."/>
        </authorList>
    </citation>
    <scope>NUCLEOTIDE SEQUENCE [LARGE SCALE GENOMIC DNA]</scope>
    <source>
        <strain evidence="3 4">A9</strain>
    </source>
</reference>
<keyword evidence="1" id="KW-1133">Transmembrane helix</keyword>
<feature type="domain" description="Protein-glutamine gamma-glutamyltransferase-like C-terminal" evidence="2">
    <location>
        <begin position="434"/>
        <end position="505"/>
    </location>
</feature>
<feature type="transmembrane region" description="Helical" evidence="1">
    <location>
        <begin position="351"/>
        <end position="373"/>
    </location>
</feature>
<dbReference type="AlphaFoldDB" id="A0AA94ERV7"/>